<evidence type="ECO:0000313" key="2">
    <source>
        <dbReference type="Proteomes" id="UP001634394"/>
    </source>
</evidence>
<feature type="non-terminal residue" evidence="1">
    <location>
        <position position="86"/>
    </location>
</feature>
<dbReference type="Proteomes" id="UP001634394">
    <property type="component" value="Unassembled WGS sequence"/>
</dbReference>
<dbReference type="AlphaFoldDB" id="A0ABD3V3A1"/>
<gene>
    <name evidence="1" type="ORF">ACJMK2_014239</name>
</gene>
<name>A0ABD3V3A1_SINWO</name>
<evidence type="ECO:0000313" key="1">
    <source>
        <dbReference type="EMBL" id="KAL3855007.1"/>
    </source>
</evidence>
<proteinExistence type="predicted"/>
<feature type="non-terminal residue" evidence="1">
    <location>
        <position position="1"/>
    </location>
</feature>
<reference evidence="1 2" key="1">
    <citation type="submission" date="2024-11" db="EMBL/GenBank/DDBJ databases">
        <title>Chromosome-level genome assembly of the freshwater bivalve Anodonta woodiana.</title>
        <authorList>
            <person name="Chen X."/>
        </authorList>
    </citation>
    <scope>NUCLEOTIDE SEQUENCE [LARGE SCALE GENOMIC DNA]</scope>
    <source>
        <strain evidence="1">MN2024</strain>
        <tissue evidence="1">Gills</tissue>
    </source>
</reference>
<sequence>ATTDMDDEIGIDERNSVDENSDFEEDLIATQTEKNIYLHIDSKFGTLDRDAFIKKMCLELDAQNLKDIGLSLHDLAKLEKNNYPVP</sequence>
<protein>
    <submittedName>
        <fullName evidence="1">Uncharacterized protein</fullName>
    </submittedName>
</protein>
<organism evidence="1 2">
    <name type="scientific">Sinanodonta woodiana</name>
    <name type="common">Chinese pond mussel</name>
    <name type="synonym">Anodonta woodiana</name>
    <dbReference type="NCBI Taxonomy" id="1069815"/>
    <lineage>
        <taxon>Eukaryota</taxon>
        <taxon>Metazoa</taxon>
        <taxon>Spiralia</taxon>
        <taxon>Lophotrochozoa</taxon>
        <taxon>Mollusca</taxon>
        <taxon>Bivalvia</taxon>
        <taxon>Autobranchia</taxon>
        <taxon>Heteroconchia</taxon>
        <taxon>Palaeoheterodonta</taxon>
        <taxon>Unionida</taxon>
        <taxon>Unionoidea</taxon>
        <taxon>Unionidae</taxon>
        <taxon>Unioninae</taxon>
        <taxon>Sinanodonta</taxon>
    </lineage>
</organism>
<comment type="caution">
    <text evidence="1">The sequence shown here is derived from an EMBL/GenBank/DDBJ whole genome shotgun (WGS) entry which is preliminary data.</text>
</comment>
<dbReference type="EMBL" id="JBJQND010000014">
    <property type="protein sequence ID" value="KAL3855007.1"/>
    <property type="molecule type" value="Genomic_DNA"/>
</dbReference>
<keyword evidence="2" id="KW-1185">Reference proteome</keyword>
<accession>A0ABD3V3A1</accession>